<dbReference type="PANTHER" id="PTHR33772">
    <property type="entry name" value="THYMUS, BRAIN AND TESTES-ASSOCIATED"/>
    <property type="match status" value="1"/>
</dbReference>
<name>A0A8W8KBE3_MAGGI</name>
<dbReference type="Proteomes" id="UP000005408">
    <property type="component" value="Unassembled WGS sequence"/>
</dbReference>
<accession>A0A8W8KBE3</accession>
<proteinExistence type="predicted"/>
<protein>
    <submittedName>
        <fullName evidence="1">Uncharacterized protein</fullName>
    </submittedName>
</protein>
<dbReference type="AlphaFoldDB" id="A0A8W8KBE3"/>
<dbReference type="Pfam" id="PF15256">
    <property type="entry name" value="SPATIAL"/>
    <property type="match status" value="1"/>
</dbReference>
<dbReference type="EnsemblMetazoa" id="G2247.20">
    <property type="protein sequence ID" value="G2247.20:cds"/>
    <property type="gene ID" value="G2247"/>
</dbReference>
<dbReference type="InterPro" id="IPR037394">
    <property type="entry name" value="TBATA-like"/>
</dbReference>
<reference evidence="1" key="1">
    <citation type="submission" date="2022-08" db="UniProtKB">
        <authorList>
            <consortium name="EnsemblMetazoa"/>
        </authorList>
    </citation>
    <scope>IDENTIFICATION</scope>
    <source>
        <strain evidence="1">05x7-T-G4-1.051#20</strain>
    </source>
</reference>
<dbReference type="PANTHER" id="PTHR33772:SF1">
    <property type="entry name" value="PROTEIN TBATA"/>
    <property type="match status" value="1"/>
</dbReference>
<evidence type="ECO:0000313" key="2">
    <source>
        <dbReference type="Proteomes" id="UP000005408"/>
    </source>
</evidence>
<organism evidence="1 2">
    <name type="scientific">Magallana gigas</name>
    <name type="common">Pacific oyster</name>
    <name type="synonym">Crassostrea gigas</name>
    <dbReference type="NCBI Taxonomy" id="29159"/>
    <lineage>
        <taxon>Eukaryota</taxon>
        <taxon>Metazoa</taxon>
        <taxon>Spiralia</taxon>
        <taxon>Lophotrochozoa</taxon>
        <taxon>Mollusca</taxon>
        <taxon>Bivalvia</taxon>
        <taxon>Autobranchia</taxon>
        <taxon>Pteriomorphia</taxon>
        <taxon>Ostreida</taxon>
        <taxon>Ostreoidea</taxon>
        <taxon>Ostreidae</taxon>
        <taxon>Magallana</taxon>
    </lineage>
</organism>
<keyword evidence="2" id="KW-1185">Reference proteome</keyword>
<sequence>MSQSEVFRPANGDLFARPGPVDEGYMASLDTFRKRPSTQGSTGGYRFGQLSQNSFFTRHNPHPSRVRHIKGLLDVPICAVNDDGYFASPKYSLQFPPNAFNNKQMNKWKGQVPVNAINVNSRLHPINTVTGLQYFTGLNSYPFREKAVPRVGM</sequence>
<evidence type="ECO:0000313" key="1">
    <source>
        <dbReference type="EnsemblMetazoa" id="G2247.20:cds"/>
    </source>
</evidence>